<feature type="compositionally biased region" description="Basic and acidic residues" evidence="1">
    <location>
        <begin position="70"/>
        <end position="84"/>
    </location>
</feature>
<name>A0AAN9XG07_PSOTE</name>
<sequence length="168" mass="19561">MKLMKERSKLQQLATANRGNVMWMHDSKRIHEATPQRSKMKRQRGVNVNGVRPPPNVEDVAAMGKKKVKKEGEQKVGKGVVEEEERKEGRDLVGGFFHQQWEENIPWMGCVVDEQMSWGSTWFPAWDMDFLGDEAFTALYNDVVWDDDIWNLNNQIPIPLDTKRFDWG</sequence>
<dbReference type="EMBL" id="JAYMYS010000005">
    <property type="protein sequence ID" value="KAK7390864.1"/>
    <property type="molecule type" value="Genomic_DNA"/>
</dbReference>
<evidence type="ECO:0000313" key="2">
    <source>
        <dbReference type="EMBL" id="KAK7390864.1"/>
    </source>
</evidence>
<proteinExistence type="predicted"/>
<dbReference type="AlphaFoldDB" id="A0AAN9XG07"/>
<feature type="region of interest" description="Disordered" evidence="1">
    <location>
        <begin position="32"/>
        <end position="84"/>
    </location>
</feature>
<accession>A0AAN9XG07</accession>
<comment type="caution">
    <text evidence="2">The sequence shown here is derived from an EMBL/GenBank/DDBJ whole genome shotgun (WGS) entry which is preliminary data.</text>
</comment>
<reference evidence="2 3" key="1">
    <citation type="submission" date="2024-01" db="EMBL/GenBank/DDBJ databases">
        <title>The genomes of 5 underutilized Papilionoideae crops provide insights into root nodulation and disease resistanc.</title>
        <authorList>
            <person name="Jiang F."/>
        </authorList>
    </citation>
    <scope>NUCLEOTIDE SEQUENCE [LARGE SCALE GENOMIC DNA]</scope>
    <source>
        <strain evidence="2">DUOXIRENSHENG_FW03</strain>
        <tissue evidence="2">Leaves</tissue>
    </source>
</reference>
<keyword evidence="3" id="KW-1185">Reference proteome</keyword>
<organism evidence="2 3">
    <name type="scientific">Psophocarpus tetragonolobus</name>
    <name type="common">Winged bean</name>
    <name type="synonym">Dolichos tetragonolobus</name>
    <dbReference type="NCBI Taxonomy" id="3891"/>
    <lineage>
        <taxon>Eukaryota</taxon>
        <taxon>Viridiplantae</taxon>
        <taxon>Streptophyta</taxon>
        <taxon>Embryophyta</taxon>
        <taxon>Tracheophyta</taxon>
        <taxon>Spermatophyta</taxon>
        <taxon>Magnoliopsida</taxon>
        <taxon>eudicotyledons</taxon>
        <taxon>Gunneridae</taxon>
        <taxon>Pentapetalae</taxon>
        <taxon>rosids</taxon>
        <taxon>fabids</taxon>
        <taxon>Fabales</taxon>
        <taxon>Fabaceae</taxon>
        <taxon>Papilionoideae</taxon>
        <taxon>50 kb inversion clade</taxon>
        <taxon>NPAAA clade</taxon>
        <taxon>indigoferoid/millettioid clade</taxon>
        <taxon>Phaseoleae</taxon>
        <taxon>Psophocarpus</taxon>
    </lineage>
</organism>
<evidence type="ECO:0000313" key="3">
    <source>
        <dbReference type="Proteomes" id="UP001386955"/>
    </source>
</evidence>
<dbReference type="Proteomes" id="UP001386955">
    <property type="component" value="Unassembled WGS sequence"/>
</dbReference>
<evidence type="ECO:0000256" key="1">
    <source>
        <dbReference type="SAM" id="MobiDB-lite"/>
    </source>
</evidence>
<gene>
    <name evidence="2" type="ORF">VNO78_19017</name>
</gene>
<protein>
    <submittedName>
        <fullName evidence="2">Uncharacterized protein</fullName>
    </submittedName>
</protein>